<comment type="caution">
    <text evidence="1">The sequence shown here is derived from an EMBL/GenBank/DDBJ whole genome shotgun (WGS) entry which is preliminary data.</text>
</comment>
<reference evidence="1" key="1">
    <citation type="submission" date="2020-08" db="EMBL/GenBank/DDBJ databases">
        <title>Multicomponent nature underlies the extraordinary mechanical properties of spider dragline silk.</title>
        <authorList>
            <person name="Kono N."/>
            <person name="Nakamura H."/>
            <person name="Mori M."/>
            <person name="Yoshida Y."/>
            <person name="Ohtoshi R."/>
            <person name="Malay A.D."/>
            <person name="Moran D.A.P."/>
            <person name="Tomita M."/>
            <person name="Numata K."/>
            <person name="Arakawa K."/>
        </authorList>
    </citation>
    <scope>NUCLEOTIDE SEQUENCE</scope>
</reference>
<dbReference type="Proteomes" id="UP000887013">
    <property type="component" value="Unassembled WGS sequence"/>
</dbReference>
<proteinExistence type="predicted"/>
<gene>
    <name evidence="1" type="primary">AVEN_62967_1</name>
    <name evidence="1" type="ORF">NPIL_470001</name>
</gene>
<keyword evidence="2" id="KW-1185">Reference proteome</keyword>
<dbReference type="AlphaFoldDB" id="A0A8X6THV7"/>
<evidence type="ECO:0000313" key="2">
    <source>
        <dbReference type="Proteomes" id="UP000887013"/>
    </source>
</evidence>
<sequence>MSRLCYTGCDTVLNVISLSSIIELWGLESIGIHDPNQRLSEIKEHLKMVQDFGNSVIVLPVGRYEHCLPFRSNTNELTSNKELTWKRHKKKCANAHNGMGF</sequence>
<name>A0A8X6THV7_NEPPI</name>
<protein>
    <submittedName>
        <fullName evidence="1">Uncharacterized protein</fullName>
    </submittedName>
</protein>
<dbReference type="EMBL" id="BMAW01104111">
    <property type="protein sequence ID" value="GFT12474.1"/>
    <property type="molecule type" value="Genomic_DNA"/>
</dbReference>
<evidence type="ECO:0000313" key="1">
    <source>
        <dbReference type="EMBL" id="GFT12474.1"/>
    </source>
</evidence>
<accession>A0A8X6THV7</accession>
<organism evidence="1 2">
    <name type="scientific">Nephila pilipes</name>
    <name type="common">Giant wood spider</name>
    <name type="synonym">Nephila maculata</name>
    <dbReference type="NCBI Taxonomy" id="299642"/>
    <lineage>
        <taxon>Eukaryota</taxon>
        <taxon>Metazoa</taxon>
        <taxon>Ecdysozoa</taxon>
        <taxon>Arthropoda</taxon>
        <taxon>Chelicerata</taxon>
        <taxon>Arachnida</taxon>
        <taxon>Araneae</taxon>
        <taxon>Araneomorphae</taxon>
        <taxon>Entelegynae</taxon>
        <taxon>Araneoidea</taxon>
        <taxon>Nephilidae</taxon>
        <taxon>Nephila</taxon>
    </lineage>
</organism>